<accession>A0AAD7B9R0</accession>
<reference evidence="2" key="1">
    <citation type="submission" date="2023-03" db="EMBL/GenBank/DDBJ databases">
        <title>Massive genome expansion in bonnet fungi (Mycena s.s.) driven by repeated elements and novel gene families across ecological guilds.</title>
        <authorList>
            <consortium name="Lawrence Berkeley National Laboratory"/>
            <person name="Harder C.B."/>
            <person name="Miyauchi S."/>
            <person name="Viragh M."/>
            <person name="Kuo A."/>
            <person name="Thoen E."/>
            <person name="Andreopoulos B."/>
            <person name="Lu D."/>
            <person name="Skrede I."/>
            <person name="Drula E."/>
            <person name="Henrissat B."/>
            <person name="Morin E."/>
            <person name="Kohler A."/>
            <person name="Barry K."/>
            <person name="LaButti K."/>
            <person name="Morin E."/>
            <person name="Salamov A."/>
            <person name="Lipzen A."/>
            <person name="Mereny Z."/>
            <person name="Hegedus B."/>
            <person name="Baldrian P."/>
            <person name="Stursova M."/>
            <person name="Weitz H."/>
            <person name="Taylor A."/>
            <person name="Grigoriev I.V."/>
            <person name="Nagy L.G."/>
            <person name="Martin F."/>
            <person name="Kauserud H."/>
        </authorList>
    </citation>
    <scope>NUCLEOTIDE SEQUENCE</scope>
    <source>
        <strain evidence="2">CBHHK067</strain>
    </source>
</reference>
<protein>
    <submittedName>
        <fullName evidence="2">Uncharacterized protein</fullName>
    </submittedName>
</protein>
<evidence type="ECO:0000313" key="3">
    <source>
        <dbReference type="Proteomes" id="UP001221757"/>
    </source>
</evidence>
<keyword evidence="1" id="KW-0732">Signal</keyword>
<organism evidence="2 3">
    <name type="scientific">Mycena rosella</name>
    <name type="common">Pink bonnet</name>
    <name type="synonym">Agaricus rosellus</name>
    <dbReference type="NCBI Taxonomy" id="1033263"/>
    <lineage>
        <taxon>Eukaryota</taxon>
        <taxon>Fungi</taxon>
        <taxon>Dikarya</taxon>
        <taxon>Basidiomycota</taxon>
        <taxon>Agaricomycotina</taxon>
        <taxon>Agaricomycetes</taxon>
        <taxon>Agaricomycetidae</taxon>
        <taxon>Agaricales</taxon>
        <taxon>Marasmiineae</taxon>
        <taxon>Mycenaceae</taxon>
        <taxon>Mycena</taxon>
    </lineage>
</organism>
<proteinExistence type="predicted"/>
<name>A0AAD7B9R0_MYCRO</name>
<comment type="caution">
    <text evidence="2">The sequence shown here is derived from an EMBL/GenBank/DDBJ whole genome shotgun (WGS) entry which is preliminary data.</text>
</comment>
<dbReference type="AlphaFoldDB" id="A0AAD7B9R0"/>
<dbReference type="Proteomes" id="UP001221757">
    <property type="component" value="Unassembled WGS sequence"/>
</dbReference>
<feature type="chain" id="PRO_5042048859" evidence="1">
    <location>
        <begin position="28"/>
        <end position="72"/>
    </location>
</feature>
<feature type="signal peptide" evidence="1">
    <location>
        <begin position="1"/>
        <end position="27"/>
    </location>
</feature>
<evidence type="ECO:0000313" key="2">
    <source>
        <dbReference type="EMBL" id="KAJ7614772.1"/>
    </source>
</evidence>
<keyword evidence="3" id="KW-1185">Reference proteome</keyword>
<dbReference type="EMBL" id="JARKIE010000854">
    <property type="protein sequence ID" value="KAJ7614772.1"/>
    <property type="molecule type" value="Genomic_DNA"/>
</dbReference>
<evidence type="ECO:0000256" key="1">
    <source>
        <dbReference type="SAM" id="SignalP"/>
    </source>
</evidence>
<sequence length="72" mass="7616">MTTTKCQQDLAEIHVLSALALLGICRAECRDGGDGDGPGVAKPDRSLCRVQWCFLKLTQLSILGPKAATAAM</sequence>
<gene>
    <name evidence="2" type="ORF">B0H17DRAFT_1116043</name>
</gene>